<keyword evidence="4" id="KW-0812">Transmembrane</keyword>
<dbReference type="InterPro" id="IPR002401">
    <property type="entry name" value="Cyt_P450_E_grp-I"/>
</dbReference>
<comment type="subcellular location">
    <subcellularLocation>
        <location evidence="2">Membrane</location>
        <topology evidence="2">Single-pass membrane protein</topology>
    </subcellularLocation>
</comment>
<comment type="similarity">
    <text evidence="3 12">Belongs to the cytochrome P450 family.</text>
</comment>
<keyword evidence="5 11" id="KW-0479">Metal-binding</keyword>
<dbReference type="AlphaFoldDB" id="A0A4R8QFU6"/>
<dbReference type="Gene3D" id="1.10.630.10">
    <property type="entry name" value="Cytochrome P450"/>
    <property type="match status" value="1"/>
</dbReference>
<evidence type="ECO:0000313" key="14">
    <source>
        <dbReference type="Proteomes" id="UP000295083"/>
    </source>
</evidence>
<evidence type="ECO:0000256" key="11">
    <source>
        <dbReference type="PIRSR" id="PIRSR602401-1"/>
    </source>
</evidence>
<evidence type="ECO:0000256" key="9">
    <source>
        <dbReference type="ARBA" id="ARBA00023033"/>
    </source>
</evidence>
<keyword evidence="11 12" id="KW-0349">Heme</keyword>
<dbReference type="PANTHER" id="PTHR24287:SF5">
    <property type="entry name" value="P450, PUTATIVE (EUROFUNG)-RELATED"/>
    <property type="match status" value="1"/>
</dbReference>
<evidence type="ECO:0000256" key="5">
    <source>
        <dbReference type="ARBA" id="ARBA00022723"/>
    </source>
</evidence>
<reference evidence="13 14" key="1">
    <citation type="submission" date="2018-11" db="EMBL/GenBank/DDBJ databases">
        <title>Genome sequence and assembly of Colletotrichum spinosum.</title>
        <authorList>
            <person name="Gan P."/>
            <person name="Shirasu K."/>
        </authorList>
    </citation>
    <scope>NUCLEOTIDE SEQUENCE [LARGE SCALE GENOMIC DNA]</scope>
    <source>
        <strain evidence="13 14">CBS 515.97</strain>
    </source>
</reference>
<dbReference type="GO" id="GO:0005506">
    <property type="term" value="F:iron ion binding"/>
    <property type="evidence" value="ECO:0007669"/>
    <property type="project" value="InterPro"/>
</dbReference>
<evidence type="ECO:0000256" key="7">
    <source>
        <dbReference type="ARBA" id="ARBA00023002"/>
    </source>
</evidence>
<evidence type="ECO:0000313" key="13">
    <source>
        <dbReference type="EMBL" id="TDZ35826.1"/>
    </source>
</evidence>
<accession>A0A4R8QFU6</accession>
<keyword evidence="10" id="KW-0472">Membrane</keyword>
<dbReference type="InterPro" id="IPR036396">
    <property type="entry name" value="Cyt_P450_sf"/>
</dbReference>
<evidence type="ECO:0000256" key="8">
    <source>
        <dbReference type="ARBA" id="ARBA00023004"/>
    </source>
</evidence>
<dbReference type="CDD" id="cd11063">
    <property type="entry name" value="CYP52"/>
    <property type="match status" value="1"/>
</dbReference>
<comment type="caution">
    <text evidence="13">The sequence shown here is derived from an EMBL/GenBank/DDBJ whole genome shotgun (WGS) entry which is preliminary data.</text>
</comment>
<dbReference type="Pfam" id="PF00067">
    <property type="entry name" value="p450"/>
    <property type="match status" value="1"/>
</dbReference>
<keyword evidence="7 12" id="KW-0560">Oxidoreductase</keyword>
<keyword evidence="9 12" id="KW-0503">Monooxygenase</keyword>
<dbReference type="GO" id="GO:0004497">
    <property type="term" value="F:monooxygenase activity"/>
    <property type="evidence" value="ECO:0007669"/>
    <property type="project" value="UniProtKB-KW"/>
</dbReference>
<dbReference type="InterPro" id="IPR001128">
    <property type="entry name" value="Cyt_P450"/>
</dbReference>
<dbReference type="Proteomes" id="UP000295083">
    <property type="component" value="Unassembled WGS sequence"/>
</dbReference>
<dbReference type="PRINTS" id="PR00385">
    <property type="entry name" value="P450"/>
</dbReference>
<protein>
    <submittedName>
        <fullName evidence="13">Cytochrome P450 52A9</fullName>
    </submittedName>
</protein>
<evidence type="ECO:0000256" key="12">
    <source>
        <dbReference type="RuleBase" id="RU000461"/>
    </source>
</evidence>
<sequence length="551" mass="63449">MSPLSDEKHPIGCLFLVLFAVTVLRSLWLRLNEELKIRRHGGHSPKMWPWDPFGLFFTYSITAHAQRDENIKFMWNSLRALANDRNKNPQTYEVRMVGRRYIMTADQENVKAMLAVQFDDFGKGPRFRRDWGDLMGRSIFVSDGRRWHDARQRLRPMFARQRIGDLQCFERHVQALLPLVDGEKTVDVKNLFSRFAMDAAADFSMGIELDSLHNKNSDYFDAQERVRHTQSLIERAGPLNWLIPRSRFKADLDIIDKFMEPTLMKALEEAGPEKTSSTGADDHFLGDSSAEPRKKYTFVQECLEVSRDPQFLRDEIRTILIAGRDTTATTLAWCFYELACHPEVVRDLRREIQAGVGLEKEPTYEDLKNIKMLSHVLNETLRIYPVAPFNVRAALKDTSLPRGGGPDGDGPVGVPAGTTVVYSTHLLHLNPDAYSDCGPDFPPLHEFHPRRWQHWTPKPWSYIPFHGGPRICLGQQFALMEMSYVLVRVFQRYSRLEVAKGLGSPPAYDTRGWLRRAQRPEVAELYVNSKPRMASEITLAPRHPVHVTFFR</sequence>
<evidence type="ECO:0000256" key="4">
    <source>
        <dbReference type="ARBA" id="ARBA00022692"/>
    </source>
</evidence>
<evidence type="ECO:0000256" key="2">
    <source>
        <dbReference type="ARBA" id="ARBA00004167"/>
    </source>
</evidence>
<keyword evidence="6" id="KW-1133">Transmembrane helix</keyword>
<dbReference type="InterPro" id="IPR047146">
    <property type="entry name" value="Cyt_P450_E_CYP52_fungi"/>
</dbReference>
<feature type="binding site" description="axial binding residue" evidence="11">
    <location>
        <position position="472"/>
    </location>
    <ligand>
        <name>heme</name>
        <dbReference type="ChEBI" id="CHEBI:30413"/>
    </ligand>
    <ligandPart>
        <name>Fe</name>
        <dbReference type="ChEBI" id="CHEBI:18248"/>
    </ligandPart>
</feature>
<dbReference type="SUPFAM" id="SSF48264">
    <property type="entry name" value="Cytochrome P450"/>
    <property type="match status" value="1"/>
</dbReference>
<keyword evidence="14" id="KW-1185">Reference proteome</keyword>
<keyword evidence="8 11" id="KW-0408">Iron</keyword>
<evidence type="ECO:0000256" key="1">
    <source>
        <dbReference type="ARBA" id="ARBA00001971"/>
    </source>
</evidence>
<dbReference type="InterPro" id="IPR017972">
    <property type="entry name" value="Cyt_P450_CS"/>
</dbReference>
<dbReference type="GO" id="GO:0016705">
    <property type="term" value="F:oxidoreductase activity, acting on paired donors, with incorporation or reduction of molecular oxygen"/>
    <property type="evidence" value="ECO:0007669"/>
    <property type="project" value="InterPro"/>
</dbReference>
<proteinExistence type="inferred from homology"/>
<organism evidence="13 14">
    <name type="scientific">Colletotrichum spinosum</name>
    <dbReference type="NCBI Taxonomy" id="1347390"/>
    <lineage>
        <taxon>Eukaryota</taxon>
        <taxon>Fungi</taxon>
        <taxon>Dikarya</taxon>
        <taxon>Ascomycota</taxon>
        <taxon>Pezizomycotina</taxon>
        <taxon>Sordariomycetes</taxon>
        <taxon>Hypocreomycetidae</taxon>
        <taxon>Glomerellales</taxon>
        <taxon>Glomerellaceae</taxon>
        <taxon>Colletotrichum</taxon>
        <taxon>Colletotrichum orbiculare species complex</taxon>
    </lineage>
</organism>
<evidence type="ECO:0000256" key="3">
    <source>
        <dbReference type="ARBA" id="ARBA00010617"/>
    </source>
</evidence>
<dbReference type="PRINTS" id="PR00463">
    <property type="entry name" value="EP450I"/>
</dbReference>
<evidence type="ECO:0000256" key="6">
    <source>
        <dbReference type="ARBA" id="ARBA00022989"/>
    </source>
</evidence>
<evidence type="ECO:0000256" key="10">
    <source>
        <dbReference type="ARBA" id="ARBA00023136"/>
    </source>
</evidence>
<comment type="cofactor">
    <cofactor evidence="1 11">
        <name>heme</name>
        <dbReference type="ChEBI" id="CHEBI:30413"/>
    </cofactor>
</comment>
<dbReference type="GO" id="GO:0016020">
    <property type="term" value="C:membrane"/>
    <property type="evidence" value="ECO:0007669"/>
    <property type="project" value="UniProtKB-SubCell"/>
</dbReference>
<dbReference type="EMBL" id="QAPG01000037">
    <property type="protein sequence ID" value="TDZ35826.1"/>
    <property type="molecule type" value="Genomic_DNA"/>
</dbReference>
<dbReference type="PROSITE" id="PS00086">
    <property type="entry name" value="CYTOCHROME_P450"/>
    <property type="match status" value="1"/>
</dbReference>
<gene>
    <name evidence="13" type="primary">CYP52A9</name>
    <name evidence="13" type="ORF">C8035_v008430</name>
</gene>
<name>A0A4R8QFU6_9PEZI</name>
<dbReference type="PANTHER" id="PTHR24287">
    <property type="entry name" value="P450, PUTATIVE (EUROFUNG)-RELATED"/>
    <property type="match status" value="1"/>
</dbReference>
<dbReference type="GO" id="GO:0020037">
    <property type="term" value="F:heme binding"/>
    <property type="evidence" value="ECO:0007669"/>
    <property type="project" value="InterPro"/>
</dbReference>